<dbReference type="AlphaFoldDB" id="A0A1W4WUL0"/>
<dbReference type="PANTHER" id="PTHR16502">
    <property type="entry name" value="KERATINOCYTE-ASSOCIATED TRANSMEMBRANE PROTEIN 2"/>
    <property type="match status" value="1"/>
</dbReference>
<feature type="compositionally biased region" description="Basic and acidic residues" evidence="1">
    <location>
        <begin position="339"/>
        <end position="351"/>
    </location>
</feature>
<dbReference type="STRING" id="224129.A0A1W4WUL0"/>
<feature type="compositionally biased region" description="Basic and acidic residues" evidence="1">
    <location>
        <begin position="403"/>
        <end position="419"/>
    </location>
</feature>
<dbReference type="GeneID" id="108738586"/>
<feature type="chain" id="PRO_5010720858" evidence="3">
    <location>
        <begin position="18"/>
        <end position="609"/>
    </location>
</feature>
<dbReference type="Pfam" id="PF17818">
    <property type="entry name" value="KCT2"/>
    <property type="match status" value="1"/>
</dbReference>
<name>A0A1W4WUL0_AGRPL</name>
<feature type="compositionally biased region" description="Polar residues" evidence="1">
    <location>
        <begin position="243"/>
        <end position="265"/>
    </location>
</feature>
<protein>
    <submittedName>
        <fullName evidence="5">Trans-Golgi network integral membrane protein TGN38</fullName>
    </submittedName>
</protein>
<keyword evidence="2" id="KW-0812">Transmembrane</keyword>
<keyword evidence="3" id="KW-0732">Signal</keyword>
<feature type="compositionally biased region" description="Polar residues" evidence="1">
    <location>
        <begin position="178"/>
        <end position="235"/>
    </location>
</feature>
<evidence type="ECO:0000256" key="1">
    <source>
        <dbReference type="SAM" id="MobiDB-lite"/>
    </source>
</evidence>
<dbReference type="InterPro" id="IPR037645">
    <property type="entry name" value="KCT2"/>
</dbReference>
<gene>
    <name evidence="5" type="primary">LOC108738586</name>
</gene>
<keyword evidence="4" id="KW-1185">Reference proteome</keyword>
<feature type="compositionally biased region" description="Basic and acidic residues" evidence="1">
    <location>
        <begin position="285"/>
        <end position="317"/>
    </location>
</feature>
<sequence>MYPIWLLAAFFVGTLDCIPVNGISNTCPGIKTSKLVHADFLIGCAKRNTGTVSEKLCILYEEILKQLCTSVKDKKLLFSDSDLEKALQSTDITKVCDVLSTFKLDDVARTREILLPIADHHCFRTCQSDDYKTLPICNYGAYMLNIVNALSSHPALDDSHPKEEKNNTSINTTNTNSFQKTGNNNSKVISHSTSGSSPASNKDTLQLHPTINNKTLSSRNESKPGTSLSSNNITKVVTDEKQTNVAIASDKLNNPNKVSVSNRTGTHGKPLNYSNLDSHGSNPAGKHDQVPSSEGPEKNSQDEKVLHKIQSDRDEVASKVLPDVHVSNPESLGSEILVDPEKAKTDKDAKASKVLPDVHVSNPESLGSEILVDPEKAKTDKDAMTSKVLPDVHTSPESLGSEKPVDPEKQKNQNQKLDELDTNGVVRPQEVVNNNGVSGADDTLKQQNSQGQNKETVSLQGLNTEMVNPQEQLQLEDNDLEDDDNDLQVPSDFNVNSEPIKTTKEVERKPIKTEYSDVDIMPHSFKTENSDDGDSYFFSYFMVICIVFIGGYVVYHNKQRILALIVEGRKGRRGSRSRRPNSANYKKLDSNLEEAISSSCNKGATHVIY</sequence>
<feature type="compositionally biased region" description="Polar residues" evidence="1">
    <location>
        <begin position="272"/>
        <end position="281"/>
    </location>
</feature>
<dbReference type="InParanoid" id="A0A1W4WUL0"/>
<proteinExistence type="predicted"/>
<evidence type="ECO:0000313" key="4">
    <source>
        <dbReference type="Proteomes" id="UP000192223"/>
    </source>
</evidence>
<evidence type="ECO:0000313" key="5">
    <source>
        <dbReference type="RefSeq" id="XP_018327569.1"/>
    </source>
</evidence>
<feature type="compositionally biased region" description="Basic and acidic residues" evidence="1">
    <location>
        <begin position="155"/>
        <end position="166"/>
    </location>
</feature>
<feature type="region of interest" description="Disordered" evidence="1">
    <location>
        <begin position="155"/>
        <end position="454"/>
    </location>
</feature>
<feature type="transmembrane region" description="Helical" evidence="2">
    <location>
        <begin position="536"/>
        <end position="555"/>
    </location>
</feature>
<feature type="compositionally biased region" description="Polar residues" evidence="1">
    <location>
        <begin position="445"/>
        <end position="454"/>
    </location>
</feature>
<feature type="signal peptide" evidence="3">
    <location>
        <begin position="1"/>
        <end position="17"/>
    </location>
</feature>
<dbReference type="PANTHER" id="PTHR16502:SF0">
    <property type="entry name" value="KERATINOCYTE-ASSOCIATED TRANSMEMBRANE PROTEIN 2"/>
    <property type="match status" value="1"/>
</dbReference>
<organism evidence="4 5">
    <name type="scientific">Agrilus planipennis</name>
    <name type="common">Emerald ash borer</name>
    <name type="synonym">Agrilus marcopoli</name>
    <dbReference type="NCBI Taxonomy" id="224129"/>
    <lineage>
        <taxon>Eukaryota</taxon>
        <taxon>Metazoa</taxon>
        <taxon>Ecdysozoa</taxon>
        <taxon>Arthropoda</taxon>
        <taxon>Hexapoda</taxon>
        <taxon>Insecta</taxon>
        <taxon>Pterygota</taxon>
        <taxon>Neoptera</taxon>
        <taxon>Endopterygota</taxon>
        <taxon>Coleoptera</taxon>
        <taxon>Polyphaga</taxon>
        <taxon>Elateriformia</taxon>
        <taxon>Buprestoidea</taxon>
        <taxon>Buprestidae</taxon>
        <taxon>Agrilinae</taxon>
        <taxon>Agrilus</taxon>
    </lineage>
</organism>
<feature type="compositionally biased region" description="Basic and acidic residues" evidence="1">
    <location>
        <begin position="373"/>
        <end position="384"/>
    </location>
</feature>
<evidence type="ECO:0000256" key="2">
    <source>
        <dbReference type="SAM" id="Phobius"/>
    </source>
</evidence>
<dbReference type="KEGG" id="apln:108738586"/>
<feature type="compositionally biased region" description="Low complexity" evidence="1">
    <location>
        <begin position="167"/>
        <end position="177"/>
    </location>
</feature>
<dbReference type="Proteomes" id="UP000192223">
    <property type="component" value="Unplaced"/>
</dbReference>
<keyword evidence="2" id="KW-1133">Transmembrane helix</keyword>
<evidence type="ECO:0000256" key="3">
    <source>
        <dbReference type="SAM" id="SignalP"/>
    </source>
</evidence>
<dbReference type="OrthoDB" id="5846619at2759"/>
<dbReference type="RefSeq" id="XP_018327569.1">
    <property type="nucleotide sequence ID" value="XM_018472067.2"/>
</dbReference>
<keyword evidence="2" id="KW-0472">Membrane</keyword>
<reference evidence="5" key="1">
    <citation type="submission" date="2025-08" db="UniProtKB">
        <authorList>
            <consortium name="RefSeq"/>
        </authorList>
    </citation>
    <scope>IDENTIFICATION</scope>
    <source>
        <tissue evidence="5">Entire body</tissue>
    </source>
</reference>
<accession>A0A1W4WUL0</accession>